<reference evidence="1 2" key="1">
    <citation type="submission" date="2010-06" db="EMBL/GenBank/DDBJ databases">
        <title>Complete sequence chromosome of Methanohalobium evestigatum Z-7303.</title>
        <authorList>
            <consortium name="US DOE Joint Genome Institute"/>
            <person name="Lucas S."/>
            <person name="Copeland A."/>
            <person name="Lapidus A."/>
            <person name="Cheng J.-F."/>
            <person name="Bruce D."/>
            <person name="Goodwin L."/>
            <person name="Pitluck S."/>
            <person name="Saunders E."/>
            <person name="Detter J.C."/>
            <person name="Han C."/>
            <person name="Tapia R."/>
            <person name="Land M."/>
            <person name="Hauser L."/>
            <person name="Kyrpides N."/>
            <person name="Mikhailova N."/>
            <person name="Sieprawska-Lupa M."/>
            <person name="Whitman W.B."/>
            <person name="Anderson I."/>
            <person name="Woyke T."/>
        </authorList>
    </citation>
    <scope>NUCLEOTIDE SEQUENCE [LARGE SCALE GENOMIC DNA]</scope>
    <source>
        <strain evidence="2">ATCC BAA-1072 / DSM 3721 / NBRC 107634 / OCM 161 / Z-7303</strain>
    </source>
</reference>
<keyword evidence="2" id="KW-1185">Reference proteome</keyword>
<dbReference type="HOGENOM" id="CLU_2839371_0_0_2"/>
<dbReference type="GeneID" id="9346260"/>
<dbReference type="Proteomes" id="UP000000391">
    <property type="component" value="Chromosome"/>
</dbReference>
<dbReference type="RefSeq" id="WP_013194112.1">
    <property type="nucleotide sequence ID" value="NC_014253.1"/>
</dbReference>
<organism evidence="1 2">
    <name type="scientific">Methanohalobium evestigatum (strain ATCC BAA-1072 / DSM 3721 / NBRC 107634 / OCM 161 / Z-7303)</name>
    <dbReference type="NCBI Taxonomy" id="644295"/>
    <lineage>
        <taxon>Archaea</taxon>
        <taxon>Methanobacteriati</taxon>
        <taxon>Methanobacteriota</taxon>
        <taxon>Stenosarchaea group</taxon>
        <taxon>Methanomicrobia</taxon>
        <taxon>Methanosarcinales</taxon>
        <taxon>Methanosarcinaceae</taxon>
        <taxon>Methanohalobium</taxon>
    </lineage>
</organism>
<dbReference type="AlphaFoldDB" id="D7E8K2"/>
<accession>D7E8K2</accession>
<dbReference type="EMBL" id="CP002069">
    <property type="protein sequence ID" value="ADI73544.1"/>
    <property type="molecule type" value="Genomic_DNA"/>
</dbReference>
<proteinExistence type="predicted"/>
<evidence type="ECO:0000313" key="2">
    <source>
        <dbReference type="Proteomes" id="UP000000391"/>
    </source>
</evidence>
<dbReference type="KEGG" id="mev:Metev_0638"/>
<dbReference type="STRING" id="644295.Metev_0638"/>
<gene>
    <name evidence="1" type="ordered locus">Metev_0638</name>
</gene>
<protein>
    <submittedName>
        <fullName evidence="1">Uncharacterized protein</fullName>
    </submittedName>
</protein>
<evidence type="ECO:0000313" key="1">
    <source>
        <dbReference type="EMBL" id="ADI73544.1"/>
    </source>
</evidence>
<name>D7E8K2_METEZ</name>
<sequence>MKLCTFVSDDDEAYKCIHLVGHPVADGREACLKGMPVTVTTAGTVCKEDCPHCHLEFVGLLKDVI</sequence>